<dbReference type="InterPro" id="IPR002213">
    <property type="entry name" value="UDP_glucos_trans"/>
</dbReference>
<name>A0A7J7GFI2_CAMSI</name>
<keyword evidence="4" id="KW-1185">Reference proteome</keyword>
<dbReference type="PANTHER" id="PTHR48045">
    <property type="entry name" value="UDP-GLYCOSYLTRANSFERASE 72B1"/>
    <property type="match status" value="1"/>
</dbReference>
<evidence type="ECO:0000256" key="2">
    <source>
        <dbReference type="ARBA" id="ARBA00023241"/>
    </source>
</evidence>
<dbReference type="GO" id="GO:0009813">
    <property type="term" value="P:flavonoid biosynthetic process"/>
    <property type="evidence" value="ECO:0007669"/>
    <property type="project" value="UniProtKB-KW"/>
</dbReference>
<comment type="caution">
    <text evidence="3">The sequence shown here is derived from an EMBL/GenBank/DDBJ whole genome shotgun (WGS) entry which is preliminary data.</text>
</comment>
<organism evidence="3 4">
    <name type="scientific">Camellia sinensis</name>
    <name type="common">Tea plant</name>
    <name type="synonym">Thea sinensis</name>
    <dbReference type="NCBI Taxonomy" id="4442"/>
    <lineage>
        <taxon>Eukaryota</taxon>
        <taxon>Viridiplantae</taxon>
        <taxon>Streptophyta</taxon>
        <taxon>Embryophyta</taxon>
        <taxon>Tracheophyta</taxon>
        <taxon>Spermatophyta</taxon>
        <taxon>Magnoliopsida</taxon>
        <taxon>eudicotyledons</taxon>
        <taxon>Gunneridae</taxon>
        <taxon>Pentapetalae</taxon>
        <taxon>asterids</taxon>
        <taxon>Ericales</taxon>
        <taxon>Theaceae</taxon>
        <taxon>Camellia</taxon>
    </lineage>
</organism>
<protein>
    <submittedName>
        <fullName evidence="3">Uncharacterized protein</fullName>
    </submittedName>
</protein>
<reference evidence="3 4" key="2">
    <citation type="submission" date="2020-07" db="EMBL/GenBank/DDBJ databases">
        <title>Genome assembly of wild tea tree DASZ reveals pedigree and selection history of tea varieties.</title>
        <authorList>
            <person name="Zhang W."/>
        </authorList>
    </citation>
    <scope>NUCLEOTIDE SEQUENCE [LARGE SCALE GENOMIC DNA]</scope>
    <source>
        <strain evidence="4">cv. G240</strain>
        <tissue evidence="3">Leaf</tissue>
    </source>
</reference>
<dbReference type="EMBL" id="JACBKZ010000011">
    <property type="protein sequence ID" value="KAF5939532.1"/>
    <property type="molecule type" value="Genomic_DNA"/>
</dbReference>
<sequence length="255" mass="27888">MAGSQQEHSDVALHGTWPSHTFLALATQIHQTGFTITIATTPINIDYLRSTIVANHQSHDQICLVALPFNSSDHDLPPITENTEAVPLTQLTTLFQASTVLEAPSYQLLADITAEEAKPFFFIFFQSKDINIKSTQSGTSPQKCLEWQDLHPQDSALYISFGSQNTISASHTTGHFSATGRWNSVIESLSQGVPIIGRPLAAEQAINSKMLVEEMGVCIELTKTGVENSIVREEVKRVIGLVDKNERAGNEEKGS</sequence>
<keyword evidence="2" id="KW-0284">Flavonoid biosynthesis</keyword>
<evidence type="ECO:0000256" key="1">
    <source>
        <dbReference type="ARBA" id="ARBA00022679"/>
    </source>
</evidence>
<dbReference type="Pfam" id="PF00201">
    <property type="entry name" value="UDPGT"/>
    <property type="match status" value="1"/>
</dbReference>
<evidence type="ECO:0000313" key="3">
    <source>
        <dbReference type="EMBL" id="KAF5939532.1"/>
    </source>
</evidence>
<dbReference type="SUPFAM" id="SSF53756">
    <property type="entry name" value="UDP-Glycosyltransferase/glycogen phosphorylase"/>
    <property type="match status" value="1"/>
</dbReference>
<evidence type="ECO:0000313" key="4">
    <source>
        <dbReference type="Proteomes" id="UP000593564"/>
    </source>
</evidence>
<proteinExistence type="predicted"/>
<dbReference type="GO" id="GO:0008194">
    <property type="term" value="F:UDP-glycosyltransferase activity"/>
    <property type="evidence" value="ECO:0007669"/>
    <property type="project" value="InterPro"/>
</dbReference>
<keyword evidence="1" id="KW-0808">Transferase</keyword>
<dbReference type="Proteomes" id="UP000593564">
    <property type="component" value="Unassembled WGS sequence"/>
</dbReference>
<gene>
    <name evidence="3" type="ORF">HYC85_023791</name>
</gene>
<dbReference type="AlphaFoldDB" id="A0A7J7GFI2"/>
<accession>A0A7J7GFI2</accession>
<reference evidence="4" key="1">
    <citation type="journal article" date="2020" name="Nat. Commun.">
        <title>Genome assembly of wild tea tree DASZ reveals pedigree and selection history of tea varieties.</title>
        <authorList>
            <person name="Zhang W."/>
            <person name="Zhang Y."/>
            <person name="Qiu H."/>
            <person name="Guo Y."/>
            <person name="Wan H."/>
            <person name="Zhang X."/>
            <person name="Scossa F."/>
            <person name="Alseekh S."/>
            <person name="Zhang Q."/>
            <person name="Wang P."/>
            <person name="Xu L."/>
            <person name="Schmidt M.H."/>
            <person name="Jia X."/>
            <person name="Li D."/>
            <person name="Zhu A."/>
            <person name="Guo F."/>
            <person name="Chen W."/>
            <person name="Ni D."/>
            <person name="Usadel B."/>
            <person name="Fernie A.R."/>
            <person name="Wen W."/>
        </authorList>
    </citation>
    <scope>NUCLEOTIDE SEQUENCE [LARGE SCALE GENOMIC DNA]</scope>
    <source>
        <strain evidence="4">cv. G240</strain>
    </source>
</reference>
<dbReference type="Gene3D" id="3.40.50.2000">
    <property type="entry name" value="Glycogen Phosphorylase B"/>
    <property type="match status" value="2"/>
</dbReference>
<dbReference type="PANTHER" id="PTHR48045:SF37">
    <property type="entry name" value="UDP-GLYCOSYLTRANSFERASE 92A1-LIKE"/>
    <property type="match status" value="1"/>
</dbReference>